<evidence type="ECO:0000256" key="2">
    <source>
        <dbReference type="ARBA" id="ARBA00022448"/>
    </source>
</evidence>
<dbReference type="GO" id="GO:0015276">
    <property type="term" value="F:ligand-gated monoatomic ion channel activity"/>
    <property type="evidence" value="ECO:0007669"/>
    <property type="project" value="InterPro"/>
</dbReference>
<sequence length="320" mass="34983">MWIPSSDVLLNSFNTTTARQKLAGILTITPVVGSAVGAAYDVWKEYDVVSFLGSDNVSSSHTTDRVDGNYYIVKNIYQSSDSLNYTPVLVWSDSSDWNQNARTSVIRWPNTTPTVPKDYASVFGLIVRIAMIDSVPFTLLTEATSASGGTTTKLVGYIPDLVAQLQNRMEFVANFTFFSSDQSYNKLLDDVTNGTFDMLIGDVTSTSARRGKVGFSSVIFDSSLHLIPFSLKLWLVLLVATIYAGFLTTILEKQRKEALQGRSLISLIAMNMWFAFSAIVGFDADFHVSTAAGRLFTVGLYILGLALVAAYTANLASELT</sequence>
<evidence type="ECO:0000256" key="8">
    <source>
        <dbReference type="ARBA" id="ARBA00023180"/>
    </source>
</evidence>
<evidence type="ECO:0000256" key="4">
    <source>
        <dbReference type="ARBA" id="ARBA00022989"/>
    </source>
</evidence>
<keyword evidence="7" id="KW-0675">Receptor</keyword>
<feature type="domain" description="Solute-binding protein family 3/N-terminal" evidence="13">
    <location>
        <begin position="151"/>
        <end position="220"/>
    </location>
</feature>
<proteinExistence type="predicted"/>
<dbReference type="Pfam" id="PF00060">
    <property type="entry name" value="Lig_chan"/>
    <property type="match status" value="1"/>
</dbReference>
<keyword evidence="8" id="KW-0325">Glycoprotein</keyword>
<dbReference type="AlphaFoldDB" id="A0A815RDU0"/>
<organism evidence="14 15">
    <name type="scientific">Adineta ricciae</name>
    <name type="common">Rotifer</name>
    <dbReference type="NCBI Taxonomy" id="249248"/>
    <lineage>
        <taxon>Eukaryota</taxon>
        <taxon>Metazoa</taxon>
        <taxon>Spiralia</taxon>
        <taxon>Gnathifera</taxon>
        <taxon>Rotifera</taxon>
        <taxon>Eurotatoria</taxon>
        <taxon>Bdelloidea</taxon>
        <taxon>Adinetida</taxon>
        <taxon>Adinetidae</taxon>
        <taxon>Adineta</taxon>
    </lineage>
</organism>
<dbReference type="Gene3D" id="1.10.287.70">
    <property type="match status" value="1"/>
</dbReference>
<evidence type="ECO:0000313" key="14">
    <source>
        <dbReference type="EMBL" id="CAF1476179.1"/>
    </source>
</evidence>
<keyword evidence="3 11" id="KW-0812">Transmembrane</keyword>
<evidence type="ECO:0000256" key="9">
    <source>
        <dbReference type="ARBA" id="ARBA00023286"/>
    </source>
</evidence>
<dbReference type="SUPFAM" id="SSF53850">
    <property type="entry name" value="Periplasmic binding protein-like II"/>
    <property type="match status" value="1"/>
</dbReference>
<feature type="domain" description="Ionotropic glutamate receptor C-terminal" evidence="12">
    <location>
        <begin position="230"/>
        <end position="320"/>
    </location>
</feature>
<dbReference type="InterPro" id="IPR001638">
    <property type="entry name" value="Solute-binding_3/MltF_N"/>
</dbReference>
<feature type="transmembrane region" description="Helical" evidence="11">
    <location>
        <begin position="294"/>
        <end position="316"/>
    </location>
</feature>
<reference evidence="14" key="1">
    <citation type="submission" date="2021-02" db="EMBL/GenBank/DDBJ databases">
        <authorList>
            <person name="Nowell W R."/>
        </authorList>
    </citation>
    <scope>NUCLEOTIDE SEQUENCE</scope>
</reference>
<feature type="transmembrane region" description="Helical" evidence="11">
    <location>
        <begin position="233"/>
        <end position="251"/>
    </location>
</feature>
<dbReference type="InterPro" id="IPR001320">
    <property type="entry name" value="Iontro_rcpt_C"/>
</dbReference>
<dbReference type="GO" id="GO:0016020">
    <property type="term" value="C:membrane"/>
    <property type="evidence" value="ECO:0007669"/>
    <property type="project" value="UniProtKB-SubCell"/>
</dbReference>
<comment type="subcellular location">
    <subcellularLocation>
        <location evidence="1">Membrane</location>
        <topology evidence="1">Multi-pass membrane protein</topology>
    </subcellularLocation>
</comment>
<evidence type="ECO:0000256" key="3">
    <source>
        <dbReference type="ARBA" id="ARBA00022692"/>
    </source>
</evidence>
<dbReference type="PANTHER" id="PTHR18966">
    <property type="entry name" value="IONOTROPIC GLUTAMATE RECEPTOR"/>
    <property type="match status" value="1"/>
</dbReference>
<evidence type="ECO:0000256" key="6">
    <source>
        <dbReference type="ARBA" id="ARBA00023136"/>
    </source>
</evidence>
<evidence type="ECO:0000256" key="5">
    <source>
        <dbReference type="ARBA" id="ARBA00023065"/>
    </source>
</evidence>
<keyword evidence="5" id="KW-0406">Ion transport</keyword>
<dbReference type="EMBL" id="CAJNOJ010000525">
    <property type="protein sequence ID" value="CAF1476179.1"/>
    <property type="molecule type" value="Genomic_DNA"/>
</dbReference>
<dbReference type="Proteomes" id="UP000663852">
    <property type="component" value="Unassembled WGS sequence"/>
</dbReference>
<keyword evidence="10" id="KW-0407">Ion channel</keyword>
<dbReference type="Gene3D" id="3.40.190.10">
    <property type="entry name" value="Periplasmic binding protein-like II"/>
    <property type="match status" value="1"/>
</dbReference>
<evidence type="ECO:0000313" key="15">
    <source>
        <dbReference type="Proteomes" id="UP000663852"/>
    </source>
</evidence>
<keyword evidence="9" id="KW-1071">Ligand-gated ion channel</keyword>
<keyword evidence="6 11" id="KW-0472">Membrane</keyword>
<dbReference type="Pfam" id="PF00497">
    <property type="entry name" value="SBP_bac_3"/>
    <property type="match status" value="1"/>
</dbReference>
<accession>A0A815RDU0</accession>
<name>A0A815RDU0_ADIRI</name>
<evidence type="ECO:0000256" key="10">
    <source>
        <dbReference type="ARBA" id="ARBA00023303"/>
    </source>
</evidence>
<dbReference type="OrthoDB" id="413361at2759"/>
<dbReference type="InterPro" id="IPR015683">
    <property type="entry name" value="Ionotropic_Glu_rcpt"/>
</dbReference>
<feature type="transmembrane region" description="Helical" evidence="11">
    <location>
        <begin position="263"/>
        <end position="282"/>
    </location>
</feature>
<protein>
    <recommendedName>
        <fullName evidence="16">Ionotropic glutamate receptor C-terminal domain-containing protein</fullName>
    </recommendedName>
</protein>
<evidence type="ECO:0000256" key="11">
    <source>
        <dbReference type="SAM" id="Phobius"/>
    </source>
</evidence>
<comment type="caution">
    <text evidence="14">The sequence shown here is derived from an EMBL/GenBank/DDBJ whole genome shotgun (WGS) entry which is preliminary data.</text>
</comment>
<gene>
    <name evidence="14" type="ORF">EDS130_LOCUS41130</name>
</gene>
<evidence type="ECO:0000259" key="13">
    <source>
        <dbReference type="Pfam" id="PF00497"/>
    </source>
</evidence>
<evidence type="ECO:0000256" key="1">
    <source>
        <dbReference type="ARBA" id="ARBA00004141"/>
    </source>
</evidence>
<keyword evidence="4 11" id="KW-1133">Transmembrane helix</keyword>
<evidence type="ECO:0000259" key="12">
    <source>
        <dbReference type="Pfam" id="PF00060"/>
    </source>
</evidence>
<evidence type="ECO:0000256" key="7">
    <source>
        <dbReference type="ARBA" id="ARBA00023170"/>
    </source>
</evidence>
<keyword evidence="2" id="KW-0813">Transport</keyword>
<evidence type="ECO:0008006" key="16">
    <source>
        <dbReference type="Google" id="ProtNLM"/>
    </source>
</evidence>